<dbReference type="InterPro" id="IPR015943">
    <property type="entry name" value="WD40/YVTN_repeat-like_dom_sf"/>
</dbReference>
<evidence type="ECO:0000259" key="6">
    <source>
        <dbReference type="Pfam" id="PF09384"/>
    </source>
</evidence>
<comment type="subcellular location">
    <subcellularLocation>
        <location evidence="1">Nucleus</location>
        <location evidence="1">Nucleolus</location>
    </subcellularLocation>
</comment>
<dbReference type="PANTHER" id="PTHR19924:SF26">
    <property type="entry name" value="U3 SMALL NUCLEOLAR RNA-ASSOCIATED PROTEIN 15 HOMOLOG"/>
    <property type="match status" value="1"/>
</dbReference>
<keyword evidence="7" id="KW-1185">Reference proteome</keyword>
<evidence type="ECO:0000256" key="1">
    <source>
        <dbReference type="ARBA" id="ARBA00004604"/>
    </source>
</evidence>
<reference evidence="8" key="1">
    <citation type="submission" date="2022-11" db="UniProtKB">
        <authorList>
            <consortium name="WormBaseParasite"/>
        </authorList>
    </citation>
    <scope>IDENTIFICATION</scope>
</reference>
<dbReference type="InterPro" id="IPR018983">
    <property type="entry name" value="U3_snoRNA-assocProt_15_C"/>
</dbReference>
<keyword evidence="3" id="KW-0853">WD repeat</keyword>
<sequence length="309" mass="35359">VTSLCFASNKTRILSGGLDKRINVFRVDTGDFELIYSMKTAAPVLTLSLAENDECMAFGMTNLLSIYRRRPKEKINPIAIDSNERAKNKAIVGDSKSRTRFSSSKVKQRERGGEIEKIELTAPILDKISLGKLDNLIRTKKYRLAVDCMFSTWKNFHKEHPDIVTAAFEQLRLRNQLHQVLVDRDEKSLVQIIQFLRHNLFDNLYFDTLYDVTNTLISIYGEENVRPKVAKVFKALKMDINSEIRLHASLAKTSGALDLLIKTSIFAQREQDDKNEEPIFGDVLITPILFSMNPDEEKEEPKQENMETA</sequence>
<keyword evidence="2" id="KW-0698">rRNA processing</keyword>
<dbReference type="GO" id="GO:0005730">
    <property type="term" value="C:nucleolus"/>
    <property type="evidence" value="ECO:0007669"/>
    <property type="project" value="UniProtKB-SubCell"/>
</dbReference>
<name>A0A914CFS9_9BILA</name>
<organism evidence="7 8">
    <name type="scientific">Acrobeloides nanus</name>
    <dbReference type="NCBI Taxonomy" id="290746"/>
    <lineage>
        <taxon>Eukaryota</taxon>
        <taxon>Metazoa</taxon>
        <taxon>Ecdysozoa</taxon>
        <taxon>Nematoda</taxon>
        <taxon>Chromadorea</taxon>
        <taxon>Rhabditida</taxon>
        <taxon>Tylenchina</taxon>
        <taxon>Cephalobomorpha</taxon>
        <taxon>Cephaloboidea</taxon>
        <taxon>Cephalobidae</taxon>
        <taxon>Acrobeloides</taxon>
    </lineage>
</organism>
<feature type="domain" description="U3 small nucleolar RNA-associated protein 15 C-terminal" evidence="6">
    <location>
        <begin position="129"/>
        <end position="260"/>
    </location>
</feature>
<dbReference type="InterPro" id="IPR036322">
    <property type="entry name" value="WD40_repeat_dom_sf"/>
</dbReference>
<dbReference type="GO" id="GO:0045943">
    <property type="term" value="P:positive regulation of transcription by RNA polymerase I"/>
    <property type="evidence" value="ECO:0007669"/>
    <property type="project" value="TreeGrafter"/>
</dbReference>
<evidence type="ECO:0000256" key="5">
    <source>
        <dbReference type="ARBA" id="ARBA00023242"/>
    </source>
</evidence>
<proteinExistence type="predicted"/>
<dbReference type="AlphaFoldDB" id="A0A914CFS9"/>
<evidence type="ECO:0000256" key="4">
    <source>
        <dbReference type="ARBA" id="ARBA00022737"/>
    </source>
</evidence>
<evidence type="ECO:0000313" key="7">
    <source>
        <dbReference type="Proteomes" id="UP000887540"/>
    </source>
</evidence>
<dbReference type="GO" id="GO:0006364">
    <property type="term" value="P:rRNA processing"/>
    <property type="evidence" value="ECO:0007669"/>
    <property type="project" value="UniProtKB-KW"/>
</dbReference>
<dbReference type="Proteomes" id="UP000887540">
    <property type="component" value="Unplaced"/>
</dbReference>
<keyword evidence="4" id="KW-0677">Repeat</keyword>
<dbReference type="WBParaSite" id="ACRNAN_scaffold10182.g24668.t1">
    <property type="protein sequence ID" value="ACRNAN_scaffold10182.g24668.t1"/>
    <property type="gene ID" value="ACRNAN_scaffold10182.g24668"/>
</dbReference>
<dbReference type="Pfam" id="PF09384">
    <property type="entry name" value="UTP15_C"/>
    <property type="match status" value="1"/>
</dbReference>
<accession>A0A914CFS9</accession>
<protein>
    <submittedName>
        <fullName evidence="8">U3 small nucleolar RNA-associated protein 15 C-terminal domain-containing protein</fullName>
    </submittedName>
</protein>
<dbReference type="Gene3D" id="2.130.10.10">
    <property type="entry name" value="YVTN repeat-like/Quinoprotein amine dehydrogenase"/>
    <property type="match status" value="1"/>
</dbReference>
<keyword evidence="5" id="KW-0539">Nucleus</keyword>
<evidence type="ECO:0000313" key="8">
    <source>
        <dbReference type="WBParaSite" id="ACRNAN_scaffold10182.g24668.t1"/>
    </source>
</evidence>
<evidence type="ECO:0000256" key="3">
    <source>
        <dbReference type="ARBA" id="ARBA00022574"/>
    </source>
</evidence>
<dbReference type="SUPFAM" id="SSF50978">
    <property type="entry name" value="WD40 repeat-like"/>
    <property type="match status" value="1"/>
</dbReference>
<evidence type="ECO:0000256" key="2">
    <source>
        <dbReference type="ARBA" id="ARBA00022552"/>
    </source>
</evidence>
<dbReference type="PANTHER" id="PTHR19924">
    <property type="entry name" value="UTP15 U3 SMALL NUCLEOLAR RNA-ASSOCIATED PROTEIN 15 FAMILY MEMBER"/>
    <property type="match status" value="1"/>
</dbReference>